<proteinExistence type="predicted"/>
<evidence type="ECO:0000256" key="1">
    <source>
        <dbReference type="SAM" id="Phobius"/>
    </source>
</evidence>
<dbReference type="EMBL" id="QRDV01000001">
    <property type="protein sequence ID" value="RED46632.1"/>
    <property type="molecule type" value="Genomic_DNA"/>
</dbReference>
<comment type="caution">
    <text evidence="2">The sequence shown here is derived from an EMBL/GenBank/DDBJ whole genome shotgun (WGS) entry which is preliminary data.</text>
</comment>
<keyword evidence="3" id="KW-1185">Reference proteome</keyword>
<evidence type="ECO:0000313" key="2">
    <source>
        <dbReference type="EMBL" id="RED46632.1"/>
    </source>
</evidence>
<keyword evidence="1" id="KW-0472">Membrane</keyword>
<accession>A0A3D9HAW8</accession>
<protein>
    <submittedName>
        <fullName evidence="2">Uncharacterized protein</fullName>
    </submittedName>
</protein>
<dbReference type="Proteomes" id="UP000256980">
    <property type="component" value="Unassembled WGS sequence"/>
</dbReference>
<dbReference type="RefSeq" id="WP_115815755.1">
    <property type="nucleotide sequence ID" value="NZ_QRDV01000001.1"/>
</dbReference>
<organism evidence="2 3">
    <name type="scientific">Winogradskyella eximia</name>
    <dbReference type="NCBI Taxonomy" id="262006"/>
    <lineage>
        <taxon>Bacteria</taxon>
        <taxon>Pseudomonadati</taxon>
        <taxon>Bacteroidota</taxon>
        <taxon>Flavobacteriia</taxon>
        <taxon>Flavobacteriales</taxon>
        <taxon>Flavobacteriaceae</taxon>
        <taxon>Winogradskyella</taxon>
    </lineage>
</organism>
<keyword evidence="1" id="KW-0812">Transmembrane</keyword>
<name>A0A3D9HAW8_9FLAO</name>
<evidence type="ECO:0000313" key="3">
    <source>
        <dbReference type="Proteomes" id="UP000256980"/>
    </source>
</evidence>
<dbReference type="AlphaFoldDB" id="A0A3D9HAW8"/>
<gene>
    <name evidence="2" type="ORF">DFQ10_101403</name>
</gene>
<sequence>MNSSRFFTLKEARIGNNCPECYSNDSLELIFKQKLKETAFSKAITEETVCEIRCLNCEEQIFPIQWTNDIERVVDYHKRGLNKKPKSIKLKPMTWALIAFSLVLLIVVILFATGVISV</sequence>
<keyword evidence="1" id="KW-1133">Transmembrane helix</keyword>
<feature type="transmembrane region" description="Helical" evidence="1">
    <location>
        <begin position="93"/>
        <end position="116"/>
    </location>
</feature>
<dbReference type="OrthoDB" id="1139350at2"/>
<reference evidence="2 3" key="1">
    <citation type="submission" date="2018-07" db="EMBL/GenBank/DDBJ databases">
        <title>Genomic Encyclopedia of Type Strains, Phase III (KMG-III): the genomes of soil and plant-associated and newly described type strains.</title>
        <authorList>
            <person name="Whitman W."/>
        </authorList>
    </citation>
    <scope>NUCLEOTIDE SEQUENCE [LARGE SCALE GENOMIC DNA]</scope>
    <source>
        <strain evidence="2 3">CECT 7946</strain>
    </source>
</reference>